<sequence length="184" mass="20291">MNFTEKGLFGQSPAMVASPIAFLFRFLFISIILWVVFIFVARLLAWALSHVVGISIGLQIGGLASLRNVEVKLNKGAVELVSIGEIKLRLRKSSVKLGAGVSKNPKLELSICNLQIVLRVSKSKKGTSKRTQKTKKNKPRSSGKGKGKGKWKLIANIARFFSLSLTKFVLKVAMPYYDVSEHCN</sequence>
<protein>
    <submittedName>
        <fullName evidence="3">Uncharacterized protein</fullName>
    </submittedName>
</protein>
<accession>A0A9Q1K9T0</accession>
<name>A0A9Q1K9T0_9CARY</name>
<keyword evidence="2" id="KW-0812">Transmembrane</keyword>
<feature type="transmembrane region" description="Helical" evidence="2">
    <location>
        <begin position="20"/>
        <end position="41"/>
    </location>
</feature>
<evidence type="ECO:0000313" key="3">
    <source>
        <dbReference type="EMBL" id="KAJ8440081.1"/>
    </source>
</evidence>
<dbReference type="Proteomes" id="UP001153076">
    <property type="component" value="Unassembled WGS sequence"/>
</dbReference>
<keyword evidence="2" id="KW-0472">Membrane</keyword>
<keyword evidence="2" id="KW-1133">Transmembrane helix</keyword>
<dbReference type="AlphaFoldDB" id="A0A9Q1K9T0"/>
<feature type="transmembrane region" description="Helical" evidence="2">
    <location>
        <begin position="47"/>
        <end position="66"/>
    </location>
</feature>
<evidence type="ECO:0000313" key="4">
    <source>
        <dbReference type="Proteomes" id="UP001153076"/>
    </source>
</evidence>
<dbReference type="Pfam" id="PF10344">
    <property type="entry name" value="Hobbit"/>
    <property type="match status" value="1"/>
</dbReference>
<comment type="caution">
    <text evidence="3">The sequence shown here is derived from an EMBL/GenBank/DDBJ whole genome shotgun (WGS) entry which is preliminary data.</text>
</comment>
<dbReference type="PANTHER" id="PTHR15678">
    <property type="entry name" value="ANTIGEN MLAA-22-RELATED"/>
    <property type="match status" value="1"/>
</dbReference>
<evidence type="ECO:0000256" key="2">
    <source>
        <dbReference type="SAM" id="Phobius"/>
    </source>
</evidence>
<keyword evidence="4" id="KW-1185">Reference proteome</keyword>
<dbReference type="InterPro" id="IPR045167">
    <property type="entry name" value="Hobbit"/>
</dbReference>
<reference evidence="3" key="1">
    <citation type="submission" date="2022-04" db="EMBL/GenBank/DDBJ databases">
        <title>Carnegiea gigantea Genome sequencing and assembly v2.</title>
        <authorList>
            <person name="Copetti D."/>
            <person name="Sanderson M.J."/>
            <person name="Burquez A."/>
            <person name="Wojciechowski M.F."/>
        </authorList>
    </citation>
    <scope>NUCLEOTIDE SEQUENCE</scope>
    <source>
        <strain evidence="3">SGP5-SGP5p</strain>
        <tissue evidence="3">Aerial part</tissue>
    </source>
</reference>
<proteinExistence type="predicted"/>
<evidence type="ECO:0000256" key="1">
    <source>
        <dbReference type="SAM" id="MobiDB-lite"/>
    </source>
</evidence>
<gene>
    <name evidence="3" type="ORF">Cgig2_025280</name>
</gene>
<dbReference type="OrthoDB" id="1715700at2759"/>
<organism evidence="3 4">
    <name type="scientific">Carnegiea gigantea</name>
    <dbReference type="NCBI Taxonomy" id="171969"/>
    <lineage>
        <taxon>Eukaryota</taxon>
        <taxon>Viridiplantae</taxon>
        <taxon>Streptophyta</taxon>
        <taxon>Embryophyta</taxon>
        <taxon>Tracheophyta</taxon>
        <taxon>Spermatophyta</taxon>
        <taxon>Magnoliopsida</taxon>
        <taxon>eudicotyledons</taxon>
        <taxon>Gunneridae</taxon>
        <taxon>Pentapetalae</taxon>
        <taxon>Caryophyllales</taxon>
        <taxon>Cactineae</taxon>
        <taxon>Cactaceae</taxon>
        <taxon>Cactoideae</taxon>
        <taxon>Echinocereeae</taxon>
        <taxon>Carnegiea</taxon>
    </lineage>
</organism>
<dbReference type="PANTHER" id="PTHR15678:SF6">
    <property type="entry name" value="BRIDGE-LIKE LIPID TRANSFER PROTEIN FAMILY MEMBER 2"/>
    <property type="match status" value="1"/>
</dbReference>
<dbReference type="EMBL" id="JAKOGI010000199">
    <property type="protein sequence ID" value="KAJ8440081.1"/>
    <property type="molecule type" value="Genomic_DNA"/>
</dbReference>
<feature type="region of interest" description="Disordered" evidence="1">
    <location>
        <begin position="123"/>
        <end position="148"/>
    </location>
</feature>